<comment type="caution">
    <text evidence="7">The sequence shown here is derived from an EMBL/GenBank/DDBJ whole genome shotgun (WGS) entry which is preliminary data.</text>
</comment>
<keyword evidence="3 5" id="KW-1133">Transmembrane helix</keyword>
<dbReference type="NCBIfam" id="NF004745">
    <property type="entry name" value="PRK06076.1-6"/>
    <property type="match status" value="1"/>
</dbReference>
<keyword evidence="5" id="KW-1278">Translocase</keyword>
<feature type="transmembrane region" description="Helical" evidence="5">
    <location>
        <begin position="187"/>
        <end position="206"/>
    </location>
</feature>
<keyword evidence="5" id="KW-0830">Ubiquinone</keyword>
<dbReference type="HAMAP" id="MF_01350">
    <property type="entry name" value="NDH1_NuoH"/>
    <property type="match status" value="1"/>
</dbReference>
<dbReference type="InterPro" id="IPR018086">
    <property type="entry name" value="NADH_UbQ_OxRdtase_su1_CS"/>
</dbReference>
<feature type="transmembrane region" description="Helical" evidence="5">
    <location>
        <begin position="247"/>
        <end position="265"/>
    </location>
</feature>
<evidence type="ECO:0000256" key="6">
    <source>
        <dbReference type="RuleBase" id="RU000471"/>
    </source>
</evidence>
<feature type="transmembrane region" description="Helical" evidence="5">
    <location>
        <begin position="82"/>
        <end position="104"/>
    </location>
</feature>
<dbReference type="AlphaFoldDB" id="A0A317F939"/>
<organism evidence="7 8">
    <name type="scientific">Falsiroseomonas bella</name>
    <dbReference type="NCBI Taxonomy" id="2184016"/>
    <lineage>
        <taxon>Bacteria</taxon>
        <taxon>Pseudomonadati</taxon>
        <taxon>Pseudomonadota</taxon>
        <taxon>Alphaproteobacteria</taxon>
        <taxon>Acetobacterales</taxon>
        <taxon>Roseomonadaceae</taxon>
        <taxon>Falsiroseomonas</taxon>
    </lineage>
</organism>
<sequence length="338" mass="37406">MEAFLATPVGVLALTVAQAMALLVPLLIGVAYLTWAERKVLAAMQLRKGPNVVGPFGLLQPFADAIKMLMKETIIPAGASRVLFILAPMITFMLAMLAWAVIPVNDGWAIADINVGILYLFAISSLGVYGIIIAGWASNSKYAFLGALRSAAQMVSYEVSMGFVIVTVLLCVGSLNLTEIVRAQADMWFIIPLFPMFVIMFISALAETNRAPFDLPEGESELVAGFFVEYSSMSFALFFLGEYANMILMSALITILFLGGWYAPFDIAPFTWIPGPMWFVFKICFCLFVFIWVRATFPRYRYDQLMRLGWKVFLPFSLVWLVITAAALKLFGWLPGAV</sequence>
<dbReference type="Proteomes" id="UP000245765">
    <property type="component" value="Unassembled WGS sequence"/>
</dbReference>
<keyword evidence="5 6" id="KW-0520">NAD</keyword>
<dbReference type="PANTHER" id="PTHR11432:SF3">
    <property type="entry name" value="NADH-UBIQUINONE OXIDOREDUCTASE CHAIN 1"/>
    <property type="match status" value="1"/>
</dbReference>
<comment type="catalytic activity">
    <reaction evidence="5">
        <text>a quinone + NADH + 5 H(+)(in) = a quinol + NAD(+) + 4 H(+)(out)</text>
        <dbReference type="Rhea" id="RHEA:57888"/>
        <dbReference type="ChEBI" id="CHEBI:15378"/>
        <dbReference type="ChEBI" id="CHEBI:24646"/>
        <dbReference type="ChEBI" id="CHEBI:57540"/>
        <dbReference type="ChEBI" id="CHEBI:57945"/>
        <dbReference type="ChEBI" id="CHEBI:132124"/>
    </reaction>
</comment>
<comment type="similarity">
    <text evidence="5 6">Belongs to the complex I subunit 1 family.</text>
</comment>
<comment type="subcellular location">
    <subcellularLocation>
        <location evidence="5 6">Cell membrane</location>
        <topology evidence="5 6">Multi-pass membrane protein</topology>
    </subcellularLocation>
    <subcellularLocation>
        <location evidence="1">Membrane</location>
        <topology evidence="1">Multi-pass membrane protein</topology>
    </subcellularLocation>
</comment>
<evidence type="ECO:0000313" key="8">
    <source>
        <dbReference type="Proteomes" id="UP000245765"/>
    </source>
</evidence>
<dbReference type="Pfam" id="PF00146">
    <property type="entry name" value="NADHdh"/>
    <property type="match status" value="1"/>
</dbReference>
<comment type="function">
    <text evidence="5">NDH-1 shuttles electrons from NADH, via FMN and iron-sulfur (Fe-S) centers, to quinones in the respiratory chain. The immediate electron acceptor for the enzyme in this species is believed to be ubiquinone. Couples the redox reaction to proton translocation (for every two electrons transferred, four hydrogen ions are translocated across the cytoplasmic membrane), and thus conserves the redox energy in a proton gradient. This subunit may bind ubiquinone.</text>
</comment>
<keyword evidence="5" id="KW-0874">Quinone</keyword>
<comment type="subunit">
    <text evidence="5">NDH-1 is composed of 14 different subunits. Subunits NuoA, H, J, K, L, M, N constitute the membrane sector of the complex.</text>
</comment>
<feature type="transmembrane region" description="Helical" evidence="5">
    <location>
        <begin position="309"/>
        <end position="334"/>
    </location>
</feature>
<evidence type="ECO:0000256" key="1">
    <source>
        <dbReference type="ARBA" id="ARBA00004141"/>
    </source>
</evidence>
<accession>A0A317F939</accession>
<dbReference type="EC" id="7.1.1.-" evidence="5"/>
<name>A0A317F939_9PROT</name>
<dbReference type="OrthoDB" id="9803734at2"/>
<feature type="transmembrane region" description="Helical" evidence="5">
    <location>
        <begin position="157"/>
        <end position="175"/>
    </location>
</feature>
<dbReference type="PANTHER" id="PTHR11432">
    <property type="entry name" value="NADH DEHYDROGENASE SUBUNIT 1"/>
    <property type="match status" value="1"/>
</dbReference>
<keyword evidence="8" id="KW-1185">Reference proteome</keyword>
<dbReference type="GO" id="GO:0048038">
    <property type="term" value="F:quinone binding"/>
    <property type="evidence" value="ECO:0007669"/>
    <property type="project" value="UniProtKB-KW"/>
</dbReference>
<evidence type="ECO:0000256" key="4">
    <source>
        <dbReference type="ARBA" id="ARBA00023136"/>
    </source>
</evidence>
<evidence type="ECO:0000256" key="3">
    <source>
        <dbReference type="ARBA" id="ARBA00022989"/>
    </source>
</evidence>
<gene>
    <name evidence="5" type="primary">nuoH</name>
    <name evidence="7" type="ORF">DFH01_21585</name>
</gene>
<dbReference type="GO" id="GO:0003954">
    <property type="term" value="F:NADH dehydrogenase activity"/>
    <property type="evidence" value="ECO:0007669"/>
    <property type="project" value="TreeGrafter"/>
</dbReference>
<evidence type="ECO:0000256" key="5">
    <source>
        <dbReference type="HAMAP-Rule" id="MF_01350"/>
    </source>
</evidence>
<dbReference type="PROSITE" id="PS00668">
    <property type="entry name" value="COMPLEX1_ND1_2"/>
    <property type="match status" value="1"/>
</dbReference>
<evidence type="ECO:0000256" key="2">
    <source>
        <dbReference type="ARBA" id="ARBA00022692"/>
    </source>
</evidence>
<proteinExistence type="inferred from homology"/>
<feature type="transmembrane region" description="Helical" evidence="5">
    <location>
        <begin position="277"/>
        <end position="297"/>
    </location>
</feature>
<keyword evidence="2 5" id="KW-0812">Transmembrane</keyword>
<keyword evidence="4 5" id="KW-0472">Membrane</keyword>
<dbReference type="GO" id="GO:0005886">
    <property type="term" value="C:plasma membrane"/>
    <property type="evidence" value="ECO:0007669"/>
    <property type="project" value="UniProtKB-SubCell"/>
</dbReference>
<feature type="transmembrane region" description="Helical" evidence="5">
    <location>
        <begin position="222"/>
        <end position="240"/>
    </location>
</feature>
<dbReference type="InterPro" id="IPR001694">
    <property type="entry name" value="NADH_UbQ_OxRdtase_su1/FPO"/>
</dbReference>
<dbReference type="EMBL" id="QGNA01000005">
    <property type="protein sequence ID" value="PWS35275.1"/>
    <property type="molecule type" value="Genomic_DNA"/>
</dbReference>
<keyword evidence="5" id="KW-1003">Cell membrane</keyword>
<dbReference type="PROSITE" id="PS00667">
    <property type="entry name" value="COMPLEX1_ND1_1"/>
    <property type="match status" value="1"/>
</dbReference>
<feature type="transmembrane region" description="Helical" evidence="5">
    <location>
        <begin position="116"/>
        <end position="137"/>
    </location>
</feature>
<dbReference type="NCBIfam" id="NF004741">
    <property type="entry name" value="PRK06076.1-2"/>
    <property type="match status" value="1"/>
</dbReference>
<reference evidence="8" key="1">
    <citation type="submission" date="2018-05" db="EMBL/GenBank/DDBJ databases">
        <authorList>
            <person name="Du Z."/>
            <person name="Wang X."/>
        </authorList>
    </citation>
    <scope>NUCLEOTIDE SEQUENCE [LARGE SCALE GENOMIC DNA]</scope>
    <source>
        <strain evidence="8">CQN31</strain>
    </source>
</reference>
<evidence type="ECO:0000313" key="7">
    <source>
        <dbReference type="EMBL" id="PWS35275.1"/>
    </source>
</evidence>
<protein>
    <recommendedName>
        <fullName evidence="5">NADH-quinone oxidoreductase subunit H</fullName>
        <ecNumber evidence="5">7.1.1.-</ecNumber>
    </recommendedName>
    <alternativeName>
        <fullName evidence="5">NADH dehydrogenase I subunit H</fullName>
    </alternativeName>
    <alternativeName>
        <fullName evidence="5">NDH-1 subunit H</fullName>
    </alternativeName>
</protein>
<dbReference type="GO" id="GO:0016655">
    <property type="term" value="F:oxidoreductase activity, acting on NAD(P)H, quinone or similar compound as acceptor"/>
    <property type="evidence" value="ECO:0007669"/>
    <property type="project" value="UniProtKB-UniRule"/>
</dbReference>
<dbReference type="GO" id="GO:0009060">
    <property type="term" value="P:aerobic respiration"/>
    <property type="evidence" value="ECO:0007669"/>
    <property type="project" value="TreeGrafter"/>
</dbReference>